<evidence type="ECO:0000259" key="1">
    <source>
        <dbReference type="SMART" id="SM00479"/>
    </source>
</evidence>
<keyword evidence="2" id="KW-0540">Nuclease</keyword>
<organism evidence="2 3">
    <name type="scientific">Candidatus Coproplasma avicola</name>
    <dbReference type="NCBI Taxonomy" id="2840744"/>
    <lineage>
        <taxon>Bacteria</taxon>
        <taxon>Bacillati</taxon>
        <taxon>Bacillota</taxon>
        <taxon>Clostridia</taxon>
        <taxon>Eubacteriales</taxon>
        <taxon>Candidatus Coproplasma</taxon>
    </lineage>
</organism>
<protein>
    <submittedName>
        <fullName evidence="2">3'-5' exonuclease</fullName>
    </submittedName>
</protein>
<sequence>MNLVFFDIECASVHKTTAKICAFGYVVCDEKFNIIKKEDILINPKGGFHLTDRRGEKGLELPYDYAEFKKHPPFPAVYSFIKELLEDKNNLVFGHAIMNDVKYLDLETRRFHLPPFNFEFLDSQIMYMTHVGDFSRQFGLEYITENLNVVFTPHRAADDAYATMKIVEELCRLHGAHPAELAGVLGVKKGKIRDHNIVKPTSSAYERYITARDAAREQRSRNRTKFYIYLSRRKRKKSGRLFGQAFTFSRNIEDDVEISIPLVGRIYEEGGVYSQKLGDCTVYVCEEDDATVRTKNARQMGQLIIINISQLREMLDD</sequence>
<evidence type="ECO:0000313" key="2">
    <source>
        <dbReference type="EMBL" id="HIR67536.1"/>
    </source>
</evidence>
<dbReference type="SUPFAM" id="SSF53098">
    <property type="entry name" value="Ribonuclease H-like"/>
    <property type="match status" value="1"/>
</dbReference>
<keyword evidence="2" id="KW-0269">Exonuclease</keyword>
<gene>
    <name evidence="2" type="ORF">IAB94_05775</name>
</gene>
<dbReference type="GO" id="GO:0004527">
    <property type="term" value="F:exonuclease activity"/>
    <property type="evidence" value="ECO:0007669"/>
    <property type="project" value="UniProtKB-KW"/>
</dbReference>
<dbReference type="SMART" id="SM00479">
    <property type="entry name" value="EXOIII"/>
    <property type="match status" value="1"/>
</dbReference>
<keyword evidence="2" id="KW-0378">Hydrolase</keyword>
<evidence type="ECO:0000313" key="3">
    <source>
        <dbReference type="Proteomes" id="UP000823913"/>
    </source>
</evidence>
<dbReference type="InterPro" id="IPR036397">
    <property type="entry name" value="RNaseH_sf"/>
</dbReference>
<accession>A0A9D1J9N1</accession>
<proteinExistence type="predicted"/>
<reference evidence="2" key="2">
    <citation type="journal article" date="2021" name="PeerJ">
        <title>Extensive microbial diversity within the chicken gut microbiome revealed by metagenomics and culture.</title>
        <authorList>
            <person name="Gilroy R."/>
            <person name="Ravi A."/>
            <person name="Getino M."/>
            <person name="Pursley I."/>
            <person name="Horton D.L."/>
            <person name="Alikhan N.F."/>
            <person name="Baker D."/>
            <person name="Gharbi K."/>
            <person name="Hall N."/>
            <person name="Watson M."/>
            <person name="Adriaenssens E.M."/>
            <person name="Foster-Nyarko E."/>
            <person name="Jarju S."/>
            <person name="Secka A."/>
            <person name="Antonio M."/>
            <person name="Oren A."/>
            <person name="Chaudhuri R.R."/>
            <person name="La Ragione R."/>
            <person name="Hildebrand F."/>
            <person name="Pallen M.J."/>
        </authorList>
    </citation>
    <scope>NUCLEOTIDE SEQUENCE</scope>
    <source>
        <strain evidence="2">ChiW16-3235</strain>
    </source>
</reference>
<dbReference type="InterPro" id="IPR012337">
    <property type="entry name" value="RNaseH-like_sf"/>
</dbReference>
<feature type="domain" description="Exonuclease" evidence="1">
    <location>
        <begin position="2"/>
        <end position="176"/>
    </location>
</feature>
<dbReference type="Pfam" id="PF00929">
    <property type="entry name" value="RNase_T"/>
    <property type="match status" value="1"/>
</dbReference>
<dbReference type="AlphaFoldDB" id="A0A9D1J9N1"/>
<name>A0A9D1J9N1_9FIRM</name>
<dbReference type="CDD" id="cd06127">
    <property type="entry name" value="DEDDh"/>
    <property type="match status" value="1"/>
</dbReference>
<dbReference type="Proteomes" id="UP000823913">
    <property type="component" value="Unassembled WGS sequence"/>
</dbReference>
<dbReference type="GO" id="GO:0003676">
    <property type="term" value="F:nucleic acid binding"/>
    <property type="evidence" value="ECO:0007669"/>
    <property type="project" value="InterPro"/>
</dbReference>
<dbReference type="Gene3D" id="3.30.420.10">
    <property type="entry name" value="Ribonuclease H-like superfamily/Ribonuclease H"/>
    <property type="match status" value="1"/>
</dbReference>
<comment type="caution">
    <text evidence="2">The sequence shown here is derived from an EMBL/GenBank/DDBJ whole genome shotgun (WGS) entry which is preliminary data.</text>
</comment>
<dbReference type="EMBL" id="DVHK01000116">
    <property type="protein sequence ID" value="HIR67536.1"/>
    <property type="molecule type" value="Genomic_DNA"/>
</dbReference>
<reference evidence="2" key="1">
    <citation type="submission" date="2020-10" db="EMBL/GenBank/DDBJ databases">
        <authorList>
            <person name="Gilroy R."/>
        </authorList>
    </citation>
    <scope>NUCLEOTIDE SEQUENCE</scope>
    <source>
        <strain evidence="2">ChiW16-3235</strain>
    </source>
</reference>
<dbReference type="InterPro" id="IPR013520">
    <property type="entry name" value="Ribonucl_H"/>
</dbReference>